<comment type="caution">
    <text evidence="3">The sequence shown here is derived from an EMBL/GenBank/DDBJ whole genome shotgun (WGS) entry which is preliminary data.</text>
</comment>
<gene>
    <name evidence="3" type="ORF">DHEL01_v209826</name>
</gene>
<proteinExistence type="predicted"/>
<dbReference type="InParanoid" id="A0A2P5HNE4"/>
<keyword evidence="2" id="KW-0812">Transmembrane</keyword>
<keyword evidence="4" id="KW-1185">Reference proteome</keyword>
<dbReference type="EMBL" id="MAVT02001169">
    <property type="protein sequence ID" value="POS71783.1"/>
    <property type="molecule type" value="Genomic_DNA"/>
</dbReference>
<feature type="region of interest" description="Disordered" evidence="1">
    <location>
        <begin position="178"/>
        <end position="220"/>
    </location>
</feature>
<dbReference type="Proteomes" id="UP000094444">
    <property type="component" value="Unassembled WGS sequence"/>
</dbReference>
<dbReference type="AlphaFoldDB" id="A0A2P5HNE4"/>
<name>A0A2P5HNE4_DIAHE</name>
<sequence length="220" mass="24592">MHLGQDALTSLKYFNSGVMGPLPTNQWQLDARYWWATFLASQQAAVVNTAYGPTDPALTPYKVLPFNSHAQDMCNNQKIRSTKHVSFSLFGLYFTLATGVQIIIISYVLEPIFECLYRRVKYREYTFLEWSASETLQLQRMGFQGVGSGTWSGYTDNIPRTKQDEALKCLALAYPLETDDSSSQGQEKENTNVTGTAATHSQNEDTDVASLDDLLDGSES</sequence>
<evidence type="ECO:0000256" key="2">
    <source>
        <dbReference type="SAM" id="Phobius"/>
    </source>
</evidence>
<evidence type="ECO:0000313" key="4">
    <source>
        <dbReference type="Proteomes" id="UP000094444"/>
    </source>
</evidence>
<protein>
    <submittedName>
        <fullName evidence="3">Uncharacterized protein</fullName>
    </submittedName>
</protein>
<evidence type="ECO:0000256" key="1">
    <source>
        <dbReference type="SAM" id="MobiDB-lite"/>
    </source>
</evidence>
<keyword evidence="2" id="KW-0472">Membrane</keyword>
<accession>A0A2P5HNE4</accession>
<keyword evidence="2" id="KW-1133">Transmembrane helix</keyword>
<reference evidence="3" key="1">
    <citation type="submission" date="2017-09" db="EMBL/GenBank/DDBJ databases">
        <title>Polyketide synthases of a Diaporthe helianthi virulent isolate.</title>
        <authorList>
            <person name="Baroncelli R."/>
        </authorList>
    </citation>
    <scope>NUCLEOTIDE SEQUENCE [LARGE SCALE GENOMIC DNA]</scope>
    <source>
        <strain evidence="3">7/96</strain>
    </source>
</reference>
<feature type="compositionally biased region" description="Polar residues" evidence="1">
    <location>
        <begin position="181"/>
        <end position="201"/>
    </location>
</feature>
<organism evidence="3 4">
    <name type="scientific">Diaporthe helianthi</name>
    <dbReference type="NCBI Taxonomy" id="158607"/>
    <lineage>
        <taxon>Eukaryota</taxon>
        <taxon>Fungi</taxon>
        <taxon>Dikarya</taxon>
        <taxon>Ascomycota</taxon>
        <taxon>Pezizomycotina</taxon>
        <taxon>Sordariomycetes</taxon>
        <taxon>Sordariomycetidae</taxon>
        <taxon>Diaporthales</taxon>
        <taxon>Diaporthaceae</taxon>
        <taxon>Diaporthe</taxon>
    </lineage>
</organism>
<dbReference type="OrthoDB" id="3540210at2759"/>
<feature type="transmembrane region" description="Helical" evidence="2">
    <location>
        <begin position="87"/>
        <end position="109"/>
    </location>
</feature>
<evidence type="ECO:0000313" key="3">
    <source>
        <dbReference type="EMBL" id="POS71783.1"/>
    </source>
</evidence>